<reference evidence="2 3" key="1">
    <citation type="submission" date="2023-10" db="EMBL/GenBank/DDBJ databases">
        <title>Genomes of two closely related lineages of the louse Polyplax serrata with different host specificities.</title>
        <authorList>
            <person name="Martinu J."/>
            <person name="Tarabai H."/>
            <person name="Stefka J."/>
            <person name="Hypsa V."/>
        </authorList>
    </citation>
    <scope>NUCLEOTIDE SEQUENCE [LARGE SCALE GENOMIC DNA]</scope>
    <source>
        <strain evidence="2">HR10_N</strain>
    </source>
</reference>
<accession>A0AAN8PYR7</accession>
<name>A0AAN8PYR7_POLSC</name>
<protein>
    <submittedName>
        <fullName evidence="2">Uncharacterized protein</fullName>
    </submittedName>
</protein>
<dbReference type="Proteomes" id="UP001372834">
    <property type="component" value="Unassembled WGS sequence"/>
</dbReference>
<feature type="compositionally biased region" description="Basic and acidic residues" evidence="1">
    <location>
        <begin position="48"/>
        <end position="70"/>
    </location>
</feature>
<dbReference type="AlphaFoldDB" id="A0AAN8PYR7"/>
<comment type="caution">
    <text evidence="2">The sequence shown here is derived from an EMBL/GenBank/DDBJ whole genome shotgun (WGS) entry which is preliminary data.</text>
</comment>
<evidence type="ECO:0000313" key="3">
    <source>
        <dbReference type="Proteomes" id="UP001372834"/>
    </source>
</evidence>
<dbReference type="EMBL" id="JAWJWE010000003">
    <property type="protein sequence ID" value="KAK6639997.1"/>
    <property type="molecule type" value="Genomic_DNA"/>
</dbReference>
<organism evidence="2 3">
    <name type="scientific">Polyplax serrata</name>
    <name type="common">Common mouse louse</name>
    <dbReference type="NCBI Taxonomy" id="468196"/>
    <lineage>
        <taxon>Eukaryota</taxon>
        <taxon>Metazoa</taxon>
        <taxon>Ecdysozoa</taxon>
        <taxon>Arthropoda</taxon>
        <taxon>Hexapoda</taxon>
        <taxon>Insecta</taxon>
        <taxon>Pterygota</taxon>
        <taxon>Neoptera</taxon>
        <taxon>Paraneoptera</taxon>
        <taxon>Psocodea</taxon>
        <taxon>Troctomorpha</taxon>
        <taxon>Phthiraptera</taxon>
        <taxon>Anoplura</taxon>
        <taxon>Polyplacidae</taxon>
        <taxon>Polyplax</taxon>
    </lineage>
</organism>
<gene>
    <name evidence="2" type="ORF">RUM43_008274</name>
</gene>
<sequence>MTRRDRKLRFVSLVGSKGKYEKDGKSEIKVSNNTVPFVEWMQGSSRKVTKEKSEKSDNERQKRQKVDKLDKKIKKTKKKRKDEKAPKMKNKKKFLHFQSNLREHSQLNPWNKSDVPWIVPVDGGADGPVYS</sequence>
<evidence type="ECO:0000313" key="2">
    <source>
        <dbReference type="EMBL" id="KAK6639997.1"/>
    </source>
</evidence>
<feature type="compositionally biased region" description="Basic residues" evidence="1">
    <location>
        <begin position="71"/>
        <end position="95"/>
    </location>
</feature>
<proteinExistence type="predicted"/>
<feature type="region of interest" description="Disordered" evidence="1">
    <location>
        <begin position="41"/>
        <end position="131"/>
    </location>
</feature>
<evidence type="ECO:0000256" key="1">
    <source>
        <dbReference type="SAM" id="MobiDB-lite"/>
    </source>
</evidence>